<dbReference type="EMBL" id="FOJI01000009">
    <property type="protein sequence ID" value="SEW31278.1"/>
    <property type="molecule type" value="Genomic_DNA"/>
</dbReference>
<protein>
    <recommendedName>
        <fullName evidence="3">2'-5' RNA ligase superfamily protein</fullName>
    </recommendedName>
</protein>
<evidence type="ECO:0008006" key="3">
    <source>
        <dbReference type="Google" id="ProtNLM"/>
    </source>
</evidence>
<dbReference type="OrthoDB" id="2083415at2"/>
<dbReference type="RefSeq" id="WP_092454492.1">
    <property type="nucleotide sequence ID" value="NZ_FOJI01000009.1"/>
</dbReference>
<name>A0A1I0QV12_9FIRM</name>
<dbReference type="Proteomes" id="UP000199701">
    <property type="component" value="Unassembled WGS sequence"/>
</dbReference>
<dbReference type="STRING" id="99656.SAMN05421659_109134"/>
<dbReference type="AlphaFoldDB" id="A0A1I0QV12"/>
<proteinExistence type="predicted"/>
<evidence type="ECO:0000313" key="1">
    <source>
        <dbReference type="EMBL" id="SEW31278.1"/>
    </source>
</evidence>
<gene>
    <name evidence="1" type="ORF">SAMN05421659_109134</name>
</gene>
<keyword evidence="2" id="KW-1185">Reference proteome</keyword>
<evidence type="ECO:0000313" key="2">
    <source>
        <dbReference type="Proteomes" id="UP000199701"/>
    </source>
</evidence>
<sequence length="218" mass="25436">MNFSDYINRQNAIYNELRCNADLLDNLYPHDFINRGGYIIALRHSHSITDSIEKLNKKINEIIPIMKYDRTNIHTTIATYLAKDNFIPDERILAKIIHIFDGNTIAFEKIKICYSDYLIDKSAMILAGNPNAGFFNNCDNIIKLLHKENLLFEFPWGAHITVCRFIQNGSKKQIEELYNLINESKALYESTPMYIDIGYNENNGQEFKLNVYKRIKID</sequence>
<reference evidence="1 2" key="1">
    <citation type="submission" date="2016-10" db="EMBL/GenBank/DDBJ databases">
        <authorList>
            <person name="de Groot N.N."/>
        </authorList>
    </citation>
    <scope>NUCLEOTIDE SEQUENCE [LARGE SCALE GENOMIC DNA]</scope>
    <source>
        <strain evidence="1 2">DSM 9179</strain>
    </source>
</reference>
<organism evidence="1 2">
    <name type="scientific">[Clostridium] fimetarium</name>
    <dbReference type="NCBI Taxonomy" id="99656"/>
    <lineage>
        <taxon>Bacteria</taxon>
        <taxon>Bacillati</taxon>
        <taxon>Bacillota</taxon>
        <taxon>Clostridia</taxon>
        <taxon>Lachnospirales</taxon>
        <taxon>Lachnospiraceae</taxon>
    </lineage>
</organism>
<accession>A0A1I0QV12</accession>